<protein>
    <submittedName>
        <fullName evidence="1">S1 family peptidase</fullName>
    </submittedName>
</protein>
<dbReference type="Proteomes" id="UP000439903">
    <property type="component" value="Unassembled WGS sequence"/>
</dbReference>
<dbReference type="InterPro" id="IPR009003">
    <property type="entry name" value="Peptidase_S1_PA"/>
</dbReference>
<organism evidence="1 2">
    <name type="scientific">Gigaspora margarita</name>
    <dbReference type="NCBI Taxonomy" id="4874"/>
    <lineage>
        <taxon>Eukaryota</taxon>
        <taxon>Fungi</taxon>
        <taxon>Fungi incertae sedis</taxon>
        <taxon>Mucoromycota</taxon>
        <taxon>Glomeromycotina</taxon>
        <taxon>Glomeromycetes</taxon>
        <taxon>Diversisporales</taxon>
        <taxon>Gigasporaceae</taxon>
        <taxon>Gigaspora</taxon>
    </lineage>
</organism>
<dbReference type="InterPro" id="IPR043504">
    <property type="entry name" value="Peptidase_S1_PA_chymotrypsin"/>
</dbReference>
<keyword evidence="2" id="KW-1185">Reference proteome</keyword>
<dbReference type="EMBL" id="WTPW01000058">
    <property type="protein sequence ID" value="KAF0553177.1"/>
    <property type="molecule type" value="Genomic_DNA"/>
</dbReference>
<name>A0A8H4B1X4_GIGMA</name>
<evidence type="ECO:0000313" key="1">
    <source>
        <dbReference type="EMBL" id="KAF0553177.1"/>
    </source>
</evidence>
<dbReference type="SUPFAM" id="SSF50494">
    <property type="entry name" value="Trypsin-like serine proteases"/>
    <property type="match status" value="1"/>
</dbReference>
<gene>
    <name evidence="1" type="ORF">F8M41_020561</name>
</gene>
<dbReference type="AlphaFoldDB" id="A0A8H4B1X4"/>
<evidence type="ECO:0000313" key="2">
    <source>
        <dbReference type="Proteomes" id="UP000439903"/>
    </source>
</evidence>
<reference evidence="1 2" key="1">
    <citation type="journal article" date="2019" name="Environ. Microbiol.">
        <title>At the nexus of three kingdoms: the genome of the mycorrhizal fungus Gigaspora margarita provides insights into plant, endobacterial and fungal interactions.</title>
        <authorList>
            <person name="Venice F."/>
            <person name="Ghignone S."/>
            <person name="Salvioli di Fossalunga A."/>
            <person name="Amselem J."/>
            <person name="Novero M."/>
            <person name="Xianan X."/>
            <person name="Sedzielewska Toro K."/>
            <person name="Morin E."/>
            <person name="Lipzen A."/>
            <person name="Grigoriev I.V."/>
            <person name="Henrissat B."/>
            <person name="Martin F.M."/>
            <person name="Bonfante P."/>
        </authorList>
    </citation>
    <scope>NUCLEOTIDE SEQUENCE [LARGE SCALE GENOMIC DNA]</scope>
    <source>
        <strain evidence="1 2">BEG34</strain>
    </source>
</reference>
<accession>A0A8H4B1X4</accession>
<dbReference type="Gene3D" id="2.40.10.10">
    <property type="entry name" value="Trypsin-like serine proteases"/>
    <property type="match status" value="1"/>
</dbReference>
<sequence length="171" mass="19228">MQYSETYPTDSTPLESNIEKMKRLIEYRLLGGDGLHDITGKQICSVGLWVRDSNGQDYIMTAGHCEFFASHNQQGFVDFYQKGWYSLPTYNYIGPLEYSSYAPYDFGLIRYIGTNVSLSTLICNFDHQTIYPVLYVKKPGVVSSVGVSLCISGHTSHVICGKVVELDVVVR</sequence>
<comment type="caution">
    <text evidence="1">The sequence shown here is derived from an EMBL/GenBank/DDBJ whole genome shotgun (WGS) entry which is preliminary data.</text>
</comment>
<proteinExistence type="predicted"/>